<keyword evidence="2" id="KW-0472">Membrane</keyword>
<proteinExistence type="predicted"/>
<dbReference type="EMBL" id="BAAAHE010000002">
    <property type="protein sequence ID" value="GAA0603821.1"/>
    <property type="molecule type" value="Genomic_DNA"/>
</dbReference>
<comment type="caution">
    <text evidence="3">The sequence shown here is derived from an EMBL/GenBank/DDBJ whole genome shotgun (WGS) entry which is preliminary data.</text>
</comment>
<gene>
    <name evidence="3" type="ORF">GCM10009547_01860</name>
</gene>
<keyword evidence="2" id="KW-0812">Transmembrane</keyword>
<evidence type="ECO:0000256" key="1">
    <source>
        <dbReference type="SAM" id="MobiDB-lite"/>
    </source>
</evidence>
<keyword evidence="2" id="KW-1133">Transmembrane helix</keyword>
<feature type="region of interest" description="Disordered" evidence="1">
    <location>
        <begin position="31"/>
        <end position="51"/>
    </location>
</feature>
<evidence type="ECO:0000313" key="4">
    <source>
        <dbReference type="Proteomes" id="UP001500957"/>
    </source>
</evidence>
<keyword evidence="4" id="KW-1185">Reference proteome</keyword>
<organism evidence="3 4">
    <name type="scientific">Sporichthya brevicatena</name>
    <dbReference type="NCBI Taxonomy" id="171442"/>
    <lineage>
        <taxon>Bacteria</taxon>
        <taxon>Bacillati</taxon>
        <taxon>Actinomycetota</taxon>
        <taxon>Actinomycetes</taxon>
        <taxon>Sporichthyales</taxon>
        <taxon>Sporichthyaceae</taxon>
        <taxon>Sporichthya</taxon>
    </lineage>
</organism>
<evidence type="ECO:0000313" key="3">
    <source>
        <dbReference type="EMBL" id="GAA0603821.1"/>
    </source>
</evidence>
<reference evidence="3 4" key="1">
    <citation type="journal article" date="2019" name="Int. J. Syst. Evol. Microbiol.">
        <title>The Global Catalogue of Microorganisms (GCM) 10K type strain sequencing project: providing services to taxonomists for standard genome sequencing and annotation.</title>
        <authorList>
            <consortium name="The Broad Institute Genomics Platform"/>
            <consortium name="The Broad Institute Genome Sequencing Center for Infectious Disease"/>
            <person name="Wu L."/>
            <person name="Ma J."/>
        </authorList>
    </citation>
    <scope>NUCLEOTIDE SEQUENCE [LARGE SCALE GENOMIC DNA]</scope>
    <source>
        <strain evidence="3 4">JCM 10671</strain>
    </source>
</reference>
<dbReference type="RefSeq" id="WP_344600614.1">
    <property type="nucleotide sequence ID" value="NZ_BAAAHE010000002.1"/>
</dbReference>
<evidence type="ECO:0000256" key="2">
    <source>
        <dbReference type="SAM" id="Phobius"/>
    </source>
</evidence>
<name>A0ABN1G468_9ACTN</name>
<protein>
    <submittedName>
        <fullName evidence="3">Uncharacterized protein</fullName>
    </submittedName>
</protein>
<dbReference type="Proteomes" id="UP001500957">
    <property type="component" value="Unassembled WGS sequence"/>
</dbReference>
<sequence length="51" mass="5535">MSVAFAVVMPFLMLALVFFLADIESRHLTQRTRIADRPATDSAEGQAPATA</sequence>
<feature type="transmembrane region" description="Helical" evidence="2">
    <location>
        <begin position="6"/>
        <end position="23"/>
    </location>
</feature>
<accession>A0ABN1G468</accession>